<dbReference type="AlphaFoldDB" id="A0AAY3ZTR6"/>
<dbReference type="GO" id="GO:0046872">
    <property type="term" value="F:metal ion binding"/>
    <property type="evidence" value="ECO:0007669"/>
    <property type="project" value="InterPro"/>
</dbReference>
<dbReference type="Ensembl" id="ENSDCDT00010000403.1">
    <property type="protein sequence ID" value="ENSDCDP00010000393.1"/>
    <property type="gene ID" value="ENSDCDG00010000204.1"/>
</dbReference>
<dbReference type="GO" id="GO:0016787">
    <property type="term" value="F:hydrolase activity"/>
    <property type="evidence" value="ECO:0007669"/>
    <property type="project" value="InterPro"/>
</dbReference>
<gene>
    <name evidence="3" type="primary">C11orf1</name>
</gene>
<name>A0AAY3ZTR6_9TELE</name>
<dbReference type="GeneTree" id="ENSGT01030000234592"/>
<dbReference type="SMART" id="SM00892">
    <property type="entry name" value="Endonuclease_NS"/>
    <property type="match status" value="1"/>
</dbReference>
<dbReference type="InterPro" id="IPR044925">
    <property type="entry name" value="His-Me_finger_sf"/>
</dbReference>
<feature type="domain" description="ENPP1-3/EXOG-like endonuclease/phosphodiesterase" evidence="1">
    <location>
        <begin position="33"/>
        <end position="208"/>
    </location>
</feature>
<keyword evidence="4" id="KW-1185">Reference proteome</keyword>
<evidence type="ECO:0000259" key="1">
    <source>
        <dbReference type="SMART" id="SM00477"/>
    </source>
</evidence>
<dbReference type="Proteomes" id="UP000694580">
    <property type="component" value="Chromosome 2"/>
</dbReference>
<dbReference type="PANTHER" id="PTHR21472">
    <property type="entry name" value="ENDONUCLEASE DOMAIN-CONTAINING 1 PROTEIN ENDOD1"/>
    <property type="match status" value="1"/>
</dbReference>
<sequence length="220" mass="25177">LENVGTFRPCLDFFYQSMPPRGFSGTPNCQNYRNSFAPWFSAYNLTAENNDKREMTSRADGNIPFLNGPMDQNVKSQAVQQDYKNFTRGHLNPNLHHKEQQDSEATFTLTNMVPQLDFLYCSSPDGRISTTGPAYISTGIIPYKTERWIENRVAVPEYLWSAYCCPDYSSKESNKFPTFAAIGRNDNKSTIPVDKSKKGYYMRSIWRSISHRDLGQRSGC</sequence>
<accession>A0AAY3ZTR6</accession>
<reference evidence="3" key="2">
    <citation type="submission" date="2025-08" db="UniProtKB">
        <authorList>
            <consortium name="Ensembl"/>
        </authorList>
    </citation>
    <scope>IDENTIFICATION</scope>
</reference>
<dbReference type="SMART" id="SM00477">
    <property type="entry name" value="NUC"/>
    <property type="match status" value="1"/>
</dbReference>
<reference evidence="3" key="3">
    <citation type="submission" date="2025-09" db="UniProtKB">
        <authorList>
            <consortium name="Ensembl"/>
        </authorList>
    </citation>
    <scope>IDENTIFICATION</scope>
</reference>
<dbReference type="InterPro" id="IPR044929">
    <property type="entry name" value="DNA/RNA_non-sp_Endonuclease_sf"/>
</dbReference>
<feature type="domain" description="DNA/RNA non-specific endonuclease/pyrophosphatase/phosphodiesterase" evidence="2">
    <location>
        <begin position="28"/>
        <end position="212"/>
    </location>
</feature>
<dbReference type="SUPFAM" id="SSF54060">
    <property type="entry name" value="His-Me finger endonucleases"/>
    <property type="match status" value="1"/>
</dbReference>
<proteinExistence type="predicted"/>
<dbReference type="InterPro" id="IPR001604">
    <property type="entry name" value="Endo_G_ENPP1-like_dom"/>
</dbReference>
<organism evidence="3 4">
    <name type="scientific">Denticeps clupeoides</name>
    <name type="common">denticle herring</name>
    <dbReference type="NCBI Taxonomy" id="299321"/>
    <lineage>
        <taxon>Eukaryota</taxon>
        <taxon>Metazoa</taxon>
        <taxon>Chordata</taxon>
        <taxon>Craniata</taxon>
        <taxon>Vertebrata</taxon>
        <taxon>Euteleostomi</taxon>
        <taxon>Actinopterygii</taxon>
        <taxon>Neopterygii</taxon>
        <taxon>Teleostei</taxon>
        <taxon>Clupei</taxon>
        <taxon>Clupeiformes</taxon>
        <taxon>Denticipitoidei</taxon>
        <taxon>Denticipitidae</taxon>
        <taxon>Denticeps</taxon>
    </lineage>
</organism>
<dbReference type="InterPro" id="IPR039015">
    <property type="entry name" value="ENDOD1"/>
</dbReference>
<evidence type="ECO:0000313" key="4">
    <source>
        <dbReference type="Proteomes" id="UP000694580"/>
    </source>
</evidence>
<dbReference type="InterPro" id="IPR020821">
    <property type="entry name" value="ENPP1-3/EXOG-like_nuc-like"/>
</dbReference>
<reference evidence="3 4" key="1">
    <citation type="submission" date="2020-06" db="EMBL/GenBank/DDBJ databases">
        <authorList>
            <consortium name="Wellcome Sanger Institute Data Sharing"/>
        </authorList>
    </citation>
    <scope>NUCLEOTIDE SEQUENCE [LARGE SCALE GENOMIC DNA]</scope>
</reference>
<dbReference type="Pfam" id="PF01223">
    <property type="entry name" value="Endonuclease_NS"/>
    <property type="match status" value="1"/>
</dbReference>
<evidence type="ECO:0000313" key="3">
    <source>
        <dbReference type="Ensembl" id="ENSDCDP00010000393.1"/>
    </source>
</evidence>
<dbReference type="Gene3D" id="3.40.570.10">
    <property type="entry name" value="Extracellular Endonuclease, subunit A"/>
    <property type="match status" value="2"/>
</dbReference>
<protein>
    <submittedName>
        <fullName evidence="3">Uncharacterized protein</fullName>
    </submittedName>
</protein>
<dbReference type="GO" id="GO:0003676">
    <property type="term" value="F:nucleic acid binding"/>
    <property type="evidence" value="ECO:0007669"/>
    <property type="project" value="InterPro"/>
</dbReference>
<evidence type="ECO:0000259" key="2">
    <source>
        <dbReference type="SMART" id="SM00892"/>
    </source>
</evidence>
<dbReference type="PANTHER" id="PTHR21472:SF18">
    <property type="entry name" value="ENDONUCLEASE DOMAIN-CONTAINING 1 PROTEIN"/>
    <property type="match status" value="1"/>
</dbReference>